<name>A0ACD3AHE1_9AGAR</name>
<reference evidence="1 2" key="1">
    <citation type="journal article" date="2019" name="Nat. Ecol. Evol.">
        <title>Megaphylogeny resolves global patterns of mushroom evolution.</title>
        <authorList>
            <person name="Varga T."/>
            <person name="Krizsan K."/>
            <person name="Foldi C."/>
            <person name="Dima B."/>
            <person name="Sanchez-Garcia M."/>
            <person name="Sanchez-Ramirez S."/>
            <person name="Szollosi G.J."/>
            <person name="Szarkandi J.G."/>
            <person name="Papp V."/>
            <person name="Albert L."/>
            <person name="Andreopoulos W."/>
            <person name="Angelini C."/>
            <person name="Antonin V."/>
            <person name="Barry K.W."/>
            <person name="Bougher N.L."/>
            <person name="Buchanan P."/>
            <person name="Buyck B."/>
            <person name="Bense V."/>
            <person name="Catcheside P."/>
            <person name="Chovatia M."/>
            <person name="Cooper J."/>
            <person name="Damon W."/>
            <person name="Desjardin D."/>
            <person name="Finy P."/>
            <person name="Geml J."/>
            <person name="Haridas S."/>
            <person name="Hughes K."/>
            <person name="Justo A."/>
            <person name="Karasinski D."/>
            <person name="Kautmanova I."/>
            <person name="Kiss B."/>
            <person name="Kocsube S."/>
            <person name="Kotiranta H."/>
            <person name="LaButti K.M."/>
            <person name="Lechner B.E."/>
            <person name="Liimatainen K."/>
            <person name="Lipzen A."/>
            <person name="Lukacs Z."/>
            <person name="Mihaltcheva S."/>
            <person name="Morgado L.N."/>
            <person name="Niskanen T."/>
            <person name="Noordeloos M.E."/>
            <person name="Ohm R.A."/>
            <person name="Ortiz-Santana B."/>
            <person name="Ovrebo C."/>
            <person name="Racz N."/>
            <person name="Riley R."/>
            <person name="Savchenko A."/>
            <person name="Shiryaev A."/>
            <person name="Soop K."/>
            <person name="Spirin V."/>
            <person name="Szebenyi C."/>
            <person name="Tomsovsky M."/>
            <person name="Tulloss R.E."/>
            <person name="Uehling J."/>
            <person name="Grigoriev I.V."/>
            <person name="Vagvolgyi C."/>
            <person name="Papp T."/>
            <person name="Martin F.M."/>
            <person name="Miettinen O."/>
            <person name="Hibbett D.S."/>
            <person name="Nagy L.G."/>
        </authorList>
    </citation>
    <scope>NUCLEOTIDE SEQUENCE [LARGE SCALE GENOMIC DNA]</scope>
    <source>
        <strain evidence="1 2">NL-1719</strain>
    </source>
</reference>
<proteinExistence type="predicted"/>
<dbReference type="EMBL" id="ML208441">
    <property type="protein sequence ID" value="TFK65313.1"/>
    <property type="molecule type" value="Genomic_DNA"/>
</dbReference>
<evidence type="ECO:0000313" key="2">
    <source>
        <dbReference type="Proteomes" id="UP000308600"/>
    </source>
</evidence>
<sequence>MDAFTAFPAQGDEFSELFLSLATSNPHQPLHAGDAPPMDSDRMCGEYGQMCVVA</sequence>
<organism evidence="1 2">
    <name type="scientific">Pluteus cervinus</name>
    <dbReference type="NCBI Taxonomy" id="181527"/>
    <lineage>
        <taxon>Eukaryota</taxon>
        <taxon>Fungi</taxon>
        <taxon>Dikarya</taxon>
        <taxon>Basidiomycota</taxon>
        <taxon>Agaricomycotina</taxon>
        <taxon>Agaricomycetes</taxon>
        <taxon>Agaricomycetidae</taxon>
        <taxon>Agaricales</taxon>
        <taxon>Pluteineae</taxon>
        <taxon>Pluteaceae</taxon>
        <taxon>Pluteus</taxon>
    </lineage>
</organism>
<accession>A0ACD3AHE1</accession>
<keyword evidence="2" id="KW-1185">Reference proteome</keyword>
<protein>
    <submittedName>
        <fullName evidence="1">Uncharacterized protein</fullName>
    </submittedName>
</protein>
<dbReference type="Proteomes" id="UP000308600">
    <property type="component" value="Unassembled WGS sequence"/>
</dbReference>
<gene>
    <name evidence="1" type="ORF">BDN72DRAFT_845707</name>
</gene>
<evidence type="ECO:0000313" key="1">
    <source>
        <dbReference type="EMBL" id="TFK65313.1"/>
    </source>
</evidence>